<name>A0A3M3U7W5_PSESJ</name>
<proteinExistence type="predicted"/>
<evidence type="ECO:0000313" key="2">
    <source>
        <dbReference type="Proteomes" id="UP000276886"/>
    </source>
</evidence>
<evidence type="ECO:0000313" key="1">
    <source>
        <dbReference type="EMBL" id="RMO29143.1"/>
    </source>
</evidence>
<comment type="caution">
    <text evidence="1">The sequence shown here is derived from an EMBL/GenBank/DDBJ whole genome shotgun (WGS) entry which is preliminary data.</text>
</comment>
<reference evidence="1 2" key="1">
    <citation type="submission" date="2018-08" db="EMBL/GenBank/DDBJ databases">
        <title>Recombination of ecologically and evolutionarily significant loci maintains genetic cohesion in the Pseudomonas syringae species complex.</title>
        <authorList>
            <person name="Dillon M."/>
            <person name="Thakur S."/>
            <person name="Almeida R.N.D."/>
            <person name="Weir B.S."/>
            <person name="Guttman D.S."/>
        </authorList>
    </citation>
    <scope>NUCLEOTIDE SEQUENCE [LARGE SCALE GENOMIC DNA]</scope>
    <source>
        <strain evidence="1 2">ICMP 2788</strain>
    </source>
</reference>
<dbReference type="Proteomes" id="UP000276886">
    <property type="component" value="Unassembled WGS sequence"/>
</dbReference>
<dbReference type="EMBL" id="RBPQ01000100">
    <property type="protein sequence ID" value="RMO29143.1"/>
    <property type="molecule type" value="Genomic_DNA"/>
</dbReference>
<accession>A0A3M3U7W5</accession>
<gene>
    <name evidence="1" type="ORF">ALQ44_00087</name>
</gene>
<protein>
    <submittedName>
        <fullName evidence="1">Uncharacterized protein</fullName>
    </submittedName>
</protein>
<organism evidence="1 2">
    <name type="scientific">Pseudomonas syringae pv. pisi</name>
    <dbReference type="NCBI Taxonomy" id="59510"/>
    <lineage>
        <taxon>Bacteria</taxon>
        <taxon>Pseudomonadati</taxon>
        <taxon>Pseudomonadota</taxon>
        <taxon>Gammaproteobacteria</taxon>
        <taxon>Pseudomonadales</taxon>
        <taxon>Pseudomonadaceae</taxon>
        <taxon>Pseudomonas</taxon>
        <taxon>Pseudomonas syringae</taxon>
    </lineage>
</organism>
<dbReference type="AlphaFoldDB" id="A0A3M3U7W5"/>
<sequence length="596" mass="67290">MSFRIVRAAVVDDAFGAPVAGSVDSDDKNLWLDFLIANDAVQIAVIEEFIELSVSDIGELFEAVTSQQRLIEHLWVLSRKAIGRELGLDILFKAERLNRMGKIEKAELVTQILQDLIGSASDVEQFSNLRAAAGFLTTADVAFIDFFFNDSESEEQALTRIKKYSSELASVKLVFFMSSRASLETQQKVRDILQVRTAFFEVMKKSQIDDEYVRTRVLSKVQSYDSNFALQSVIKALMTAASEAANEFDQQSKTLEVHDLQFLDFFRLNAESQTLTEYLTWLFSEALAAKTRRLGLPVVAEIAIDSGVAGFTGEILQRQVLFDFFSEVVFSPPASKGIRFGDVIISDKNKYYLVISPACDLVRCSLEKNVLCVEASVYDYSDPRMQSKEKLFGKHVSGLRHLFKPGSKKPECALLFIWQKDSVQTFKYADLCGRTFRRVAFMNEIFAHEVKEEVLRELGRVGTSINPSPPFALHACIRWWHGREACCEVTPSEDFISALLTYSEQKTGEKSRSAPTVVLSDRFKDWASRMIYGKNGAKIEGKLKACVDFLSLHQFQLNDNWCYKNNELLMTVSSAEPLEPLSQKTLLEITLIADFK</sequence>
<dbReference type="RefSeq" id="WP_110817930.1">
    <property type="nucleotide sequence ID" value="NZ_QJTX01000003.1"/>
</dbReference>